<feature type="compositionally biased region" description="Basic and acidic residues" evidence="2">
    <location>
        <begin position="568"/>
        <end position="579"/>
    </location>
</feature>
<dbReference type="Proteomes" id="UP000078200">
    <property type="component" value="Unassembled WGS sequence"/>
</dbReference>
<reference evidence="3" key="1">
    <citation type="submission" date="2020-05" db="UniProtKB">
        <authorList>
            <consortium name="EnsemblMetazoa"/>
        </authorList>
    </citation>
    <scope>IDENTIFICATION</scope>
    <source>
        <strain evidence="3">TTRI</strain>
    </source>
</reference>
<feature type="compositionally biased region" description="Basic and acidic residues" evidence="2">
    <location>
        <begin position="629"/>
        <end position="649"/>
    </location>
</feature>
<feature type="region of interest" description="Disordered" evidence="2">
    <location>
        <begin position="389"/>
        <end position="414"/>
    </location>
</feature>
<evidence type="ECO:0000256" key="1">
    <source>
        <dbReference type="SAM" id="Coils"/>
    </source>
</evidence>
<keyword evidence="4" id="KW-1185">Reference proteome</keyword>
<accession>A0A1A9UD17</accession>
<feature type="compositionally biased region" description="Basic residues" evidence="2">
    <location>
        <begin position="909"/>
        <end position="918"/>
    </location>
</feature>
<name>A0A1A9UD17_GLOAU</name>
<protein>
    <submittedName>
        <fullName evidence="3">Uncharacterized protein</fullName>
    </submittedName>
</protein>
<dbReference type="AlphaFoldDB" id="A0A1A9UD17"/>
<feature type="compositionally biased region" description="Polar residues" evidence="2">
    <location>
        <begin position="600"/>
        <end position="613"/>
    </location>
</feature>
<dbReference type="VEuPathDB" id="VectorBase:GAUT000394"/>
<feature type="region of interest" description="Disordered" evidence="2">
    <location>
        <begin position="552"/>
        <end position="673"/>
    </location>
</feature>
<dbReference type="EnsemblMetazoa" id="GAUT000394-RA">
    <property type="protein sequence ID" value="GAUT000394-PA"/>
    <property type="gene ID" value="GAUT000394"/>
</dbReference>
<evidence type="ECO:0000313" key="3">
    <source>
        <dbReference type="EnsemblMetazoa" id="GAUT000394-PA"/>
    </source>
</evidence>
<feature type="region of interest" description="Disordered" evidence="2">
    <location>
        <begin position="899"/>
        <end position="918"/>
    </location>
</feature>
<keyword evidence="1" id="KW-0175">Coiled coil</keyword>
<evidence type="ECO:0000256" key="2">
    <source>
        <dbReference type="SAM" id="MobiDB-lite"/>
    </source>
</evidence>
<feature type="compositionally biased region" description="Polar residues" evidence="2">
    <location>
        <begin position="209"/>
        <end position="227"/>
    </location>
</feature>
<proteinExistence type="predicted"/>
<feature type="coiled-coil region" evidence="1">
    <location>
        <begin position="821"/>
        <end position="858"/>
    </location>
</feature>
<feature type="compositionally biased region" description="Basic and acidic residues" evidence="2">
    <location>
        <begin position="396"/>
        <end position="414"/>
    </location>
</feature>
<sequence>MGSLNGDVVVMRNGRSTSQISVYNYPEHLNPFYEEDQHKRLRFWKIKKGNNNKERRGSLSIANLKEMWAFKSFRPKKRSSMLGINKTSESPPALRRELQGNNNWNTLDHRMRHSTNASPLYSDSFQRDNVYRSSLQNIPAGNVNDRIGFNRNDNYRSTIQFSGSNRRYAEQNLQIQQRHRRYVYRGSLTPQPQRSIDTMNAGSYEYINNNLTRGSSQTSMASTNPFETDNEDDADGLNVSEVTSLSSAKRTPRKKRRAPAPPPPFQVNVKDIATLNMLNESSQEETRNELCIREENDIANLTAEIQSFVQIKNNEDVEEKKLKINKPETDVVTASYEENNNNYTIAEYDVKLNSENKGKANEESASKKDIARLQINETNAKGLTTITTTNSNVAPKETKKNKENEENDNKEQIASLKIKETRGELPAMTVISTNAPHEDELVFKQYHASKDLKISNKNISKPKDVITKEANEIHINSVHTQPIAIPENKAANIANGAIPKKIDVDADITTEDIKMDGEDKSVKPIPMRRKSKTESELGQVECIHVHVESPRSIPRHNHHSSVTSFKTKTNDVREQEKITAKTSFTLVTPPTNRKDLGNLSHENPNTKSESQVVSRPEIPPKSKVSPRSSKTDEYELNHRVSEKNDDKVKPPLSPKPLAEGHFAEIRKPSRRSREAKKIAEEKVNMLPNEHCQQNHPNELQCPDAITGATVALDNDLKIIENSTTRINENIEQGEQQRKNSLDAERYEFDALYRPKPSSPLEWKKSTLATLETNIPPEKRKSVKEIIASINRSQRLLHQAANKDFPAWPDHHVDSVSEGLIKINQESNTNDLQENLKILDERERDIKRMVEEIDGMRNSARTVINEQVQRDAQKVDNDEIFQKCTVTKEVYDYRESSPISSNLDWNPLPKPKRIKPLHE</sequence>
<feature type="compositionally biased region" description="Polar residues" evidence="2">
    <location>
        <begin position="580"/>
        <end position="591"/>
    </location>
</feature>
<dbReference type="STRING" id="7395.A0A1A9UD17"/>
<feature type="region of interest" description="Disordered" evidence="2">
    <location>
        <begin position="209"/>
        <end position="267"/>
    </location>
</feature>
<organism evidence="3 4">
    <name type="scientific">Glossina austeni</name>
    <name type="common">Savannah tsetse fly</name>
    <dbReference type="NCBI Taxonomy" id="7395"/>
    <lineage>
        <taxon>Eukaryota</taxon>
        <taxon>Metazoa</taxon>
        <taxon>Ecdysozoa</taxon>
        <taxon>Arthropoda</taxon>
        <taxon>Hexapoda</taxon>
        <taxon>Insecta</taxon>
        <taxon>Pterygota</taxon>
        <taxon>Neoptera</taxon>
        <taxon>Endopterygota</taxon>
        <taxon>Diptera</taxon>
        <taxon>Brachycera</taxon>
        <taxon>Muscomorpha</taxon>
        <taxon>Hippoboscoidea</taxon>
        <taxon>Glossinidae</taxon>
        <taxon>Glossina</taxon>
    </lineage>
</organism>
<feature type="compositionally biased region" description="Basic and acidic residues" evidence="2">
    <location>
        <begin position="661"/>
        <end position="673"/>
    </location>
</feature>
<evidence type="ECO:0000313" key="4">
    <source>
        <dbReference type="Proteomes" id="UP000078200"/>
    </source>
</evidence>
<feature type="region of interest" description="Disordered" evidence="2">
    <location>
        <begin position="518"/>
        <end position="537"/>
    </location>
</feature>